<dbReference type="EMBL" id="JAGHQM010000890">
    <property type="protein sequence ID" value="KAH0557164.1"/>
    <property type="molecule type" value="Genomic_DNA"/>
</dbReference>
<dbReference type="InterPro" id="IPR024983">
    <property type="entry name" value="CHAT_dom"/>
</dbReference>
<gene>
    <name evidence="2" type="ORF">GP486_005045</name>
</gene>
<sequence>MDRATADIGLIDTDAVKERLILFRAKGQYSNGHEFFTALPEDIRRMKTVAIEAAQLYLVQGYYIRAARVCADTARPLFGETPQDDDSSKSEEIWDEDSVCLELIRAYTDISHRCKLKAAVSIASRVYDIWLTPRDSQESTVTSSKEGEKLHNIFAQYYTLSGNSFDHGEREITISQSRILIEFYYHKIMVVAGEQGLLDQDMTTASAVKRLAVLQAFTESRERLREARYLLYFRISLLGNDPAVEHVLRGFLYRLRGVGLEIEKALTLVDLAGWQMKSGKADVIALSESNLREATGIFERTGHKFGVFDIEDLRITHSQELSPNELFLKKQELGEKYFSVDCYQNGIRCWAFSVTPVVSMGDCRDGILKSIQRTQEKVDEVGGELLKQLVFVHSVSAAILHAPEYGYALRSLKSYITDSPPEIAPKNYGLIHLCLQQAYASLGDYATSLNYAEKAFTIFCKGTSYIDKSDAAFQLAFAQSLCRDQYSLGSQEELSWLESSITLLVEWIAKDKEQGYNKGEQEKCLYLAGLEDLKAQFHNDVNAASRAEQWFKRAHQPPLGDQDPIMLNSVAEIQVREKIRNGEFDEAIAMAHSAFTACQTNPFTPLIHTAQSANRIATTLHLQVRTRYQHETQRSMQEDTENFKQILSAAKWAYSALELYRSTKGAEVIVACTNYIWSILEDIITFSDQIGEELLRAFIIELEKTEEFCDSVRRGFVFTGNIQSLMGKRQVVSRKEHLQLYLAGAKACLRLKESSSAWVWIQKGKARGLSDAFGFRALIPDYIMDVIKKDKKILDMYERERRSAMAALHASPEGYIGAARKAETDRDEMVKIPILAQVVALREGAFDIGLDASELARSLQASNISKDQVKYIDWFIPEARNGDIVLFVRQLDHTTHVRSLPLTLQTVENWIRKSLYFPEGADPPLSKKTGNRLLAEMDGLVDGLKDLTAPDDLLVLSPTGPLNSIPLHGLKVDGRVLVDRNLIIYSSSVAVFRHCLIRANDRLTKAAEERKTRFLAVYEEPSPTARRESLEISRNVDMLASRLPGKVIKGSSVTKDEFRKQSEEAGWIHYHGHAHYAKDDVLKSSLVLSDGTDISSISDFEELPFGAGRSEMTVSDIFDISMMDNGPHFTIIACESGMQDIAAGDEPLGLIPAFLYAGATSILGCLWPVDSSAGRIFSEKFYRNLKNAVAGPQPGELVAGSIINLAWALREAVREMIEKRNIETRQPYYWAPFVLHGSWFHIY</sequence>
<comment type="caution">
    <text evidence="2">The sequence shown here is derived from an EMBL/GenBank/DDBJ whole genome shotgun (WGS) entry which is preliminary data.</text>
</comment>
<evidence type="ECO:0000313" key="2">
    <source>
        <dbReference type="EMBL" id="KAH0557164.1"/>
    </source>
</evidence>
<dbReference type="Proteomes" id="UP000750711">
    <property type="component" value="Unassembled WGS sequence"/>
</dbReference>
<organism evidence="2 3">
    <name type="scientific">Trichoglossum hirsutum</name>
    <dbReference type="NCBI Taxonomy" id="265104"/>
    <lineage>
        <taxon>Eukaryota</taxon>
        <taxon>Fungi</taxon>
        <taxon>Dikarya</taxon>
        <taxon>Ascomycota</taxon>
        <taxon>Pezizomycotina</taxon>
        <taxon>Geoglossomycetes</taxon>
        <taxon>Geoglossales</taxon>
        <taxon>Geoglossaceae</taxon>
        <taxon>Trichoglossum</taxon>
    </lineage>
</organism>
<evidence type="ECO:0000313" key="3">
    <source>
        <dbReference type="Proteomes" id="UP000750711"/>
    </source>
</evidence>
<reference evidence="2" key="1">
    <citation type="submission" date="2021-03" db="EMBL/GenBank/DDBJ databases">
        <title>Comparative genomics and phylogenomic investigation of the class Geoglossomycetes provide insights into ecological specialization and systematics.</title>
        <authorList>
            <person name="Melie T."/>
            <person name="Pirro S."/>
            <person name="Miller A.N."/>
            <person name="Quandt A."/>
        </authorList>
    </citation>
    <scope>NUCLEOTIDE SEQUENCE</scope>
    <source>
        <strain evidence="2">CAQ_001_2017</strain>
    </source>
</reference>
<name>A0A9P8L9T2_9PEZI</name>
<feature type="domain" description="CHAT" evidence="1">
    <location>
        <begin position="953"/>
        <end position="1238"/>
    </location>
</feature>
<evidence type="ECO:0000259" key="1">
    <source>
        <dbReference type="Pfam" id="PF12770"/>
    </source>
</evidence>
<dbReference type="Pfam" id="PF12770">
    <property type="entry name" value="CHAT"/>
    <property type="match status" value="1"/>
</dbReference>
<dbReference type="AlphaFoldDB" id="A0A9P8L9T2"/>
<keyword evidence="3" id="KW-1185">Reference proteome</keyword>
<accession>A0A9P8L9T2</accession>
<proteinExistence type="predicted"/>
<protein>
    <recommendedName>
        <fullName evidence="1">CHAT domain-containing protein</fullName>
    </recommendedName>
</protein>